<dbReference type="RefSeq" id="WP_013473178.1">
    <property type="nucleotide sequence ID" value="NC_014814.1"/>
</dbReference>
<proteinExistence type="predicted"/>
<dbReference type="HOGENOM" id="CLU_147936_0_0_11"/>
<keyword evidence="2" id="KW-1185">Reference proteome</keyword>
<dbReference type="EMBL" id="CP002385">
    <property type="protein sequence ID" value="ADU01719.1"/>
    <property type="molecule type" value="Genomic_DNA"/>
</dbReference>
<accession>E6TPG9</accession>
<gene>
    <name evidence="1" type="ordered locus">Mspyr1_51920</name>
</gene>
<sequence>MAAERSVTPQTLGAWVIKCNPGRTPVDAMRRSGRADARWCVAANYRSQLMRPGQRVLFWVSAHRLRGFWGAGRITGSPSTVDGRLSVAVRIPLFAEPLTAVEVSRCSALRSLEVFRSPQQSNPSWVSTDEWAVLEPLLPQLGIPGEQAKLEAT</sequence>
<dbReference type="KEGG" id="msp:Mspyr1_51920"/>
<dbReference type="SUPFAM" id="SSF88697">
    <property type="entry name" value="PUA domain-like"/>
    <property type="match status" value="1"/>
</dbReference>
<dbReference type="AlphaFoldDB" id="E6TPG9"/>
<dbReference type="Proteomes" id="UP000008916">
    <property type="component" value="Chromosome"/>
</dbReference>
<evidence type="ECO:0000313" key="2">
    <source>
        <dbReference type="Proteomes" id="UP000008916"/>
    </source>
</evidence>
<organism evidence="1 2">
    <name type="scientific">Mycolicibacterium gilvum (strain DSM 45189 / LMG 24558 / Spyr1)</name>
    <name type="common">Mycobacterium gilvum</name>
    <dbReference type="NCBI Taxonomy" id="278137"/>
    <lineage>
        <taxon>Bacteria</taxon>
        <taxon>Bacillati</taxon>
        <taxon>Actinomycetota</taxon>
        <taxon>Actinomycetes</taxon>
        <taxon>Mycobacteriales</taxon>
        <taxon>Mycobacteriaceae</taxon>
        <taxon>Mycolicibacterium</taxon>
    </lineage>
</organism>
<protein>
    <submittedName>
        <fullName evidence="1">Uncharacterized protein</fullName>
    </submittedName>
</protein>
<evidence type="ECO:0000313" key="1">
    <source>
        <dbReference type="EMBL" id="ADU01719.1"/>
    </source>
</evidence>
<name>E6TPG9_MYCSR</name>
<dbReference type="InterPro" id="IPR015947">
    <property type="entry name" value="PUA-like_sf"/>
</dbReference>
<reference evidence="1 2" key="1">
    <citation type="journal article" date="2011" name="Stand. Genomic Sci.">
        <title>Complete genome sequence of Mycobacterium sp. strain (Spyr1) and reclassification to Mycobacterium gilvum Spyr1.</title>
        <authorList>
            <person name="Kallimanis A."/>
            <person name="Karabika E."/>
            <person name="Mavromatis K."/>
            <person name="Lapidus A."/>
            <person name="Labutti K.M."/>
            <person name="Liolios K."/>
            <person name="Ivanova N."/>
            <person name="Goodwin L."/>
            <person name="Woyke T."/>
            <person name="Velentzas A.D."/>
            <person name="Perisynakis A."/>
            <person name="Ouzounis C.C."/>
            <person name="Kyrpides N.C."/>
            <person name="Koukkou A.I."/>
            <person name="Drainas C."/>
        </authorList>
    </citation>
    <scope>NUCLEOTIDE SEQUENCE [LARGE SCALE GENOMIC DNA]</scope>
    <source>
        <strain evidence="2">DSM 45189 / LMG 24558 / Spyr1</strain>
    </source>
</reference>